<dbReference type="AlphaFoldDB" id="A0AAW5LF42"/>
<organism evidence="1 2">
    <name type="scientific">Mammaliicoccus sciuri</name>
    <name type="common">Staphylococcus sciuri</name>
    <dbReference type="NCBI Taxonomy" id="1296"/>
    <lineage>
        <taxon>Bacteria</taxon>
        <taxon>Bacillati</taxon>
        <taxon>Bacillota</taxon>
        <taxon>Bacilli</taxon>
        <taxon>Bacillales</taxon>
        <taxon>Staphylococcaceae</taxon>
        <taxon>Mammaliicoccus</taxon>
    </lineage>
</organism>
<dbReference type="Pfam" id="PF14354">
    <property type="entry name" value="Lar_restr_allev"/>
    <property type="match status" value="1"/>
</dbReference>
<reference evidence="1" key="1">
    <citation type="submission" date="2022-07" db="EMBL/GenBank/DDBJ databases">
        <title>Bacterial species isolated from the porcine tonsil microbiota.</title>
        <authorList>
            <person name="Oliveira I.M.F."/>
        </authorList>
    </citation>
    <scope>NUCLEOTIDE SEQUENCE</scope>
    <source>
        <strain evidence="1">8QC2O2</strain>
    </source>
</reference>
<dbReference type="RefSeq" id="WP_152291815.1">
    <property type="nucleotide sequence ID" value="NZ_CAJVGN010000001.1"/>
</dbReference>
<evidence type="ECO:0000313" key="2">
    <source>
        <dbReference type="Proteomes" id="UP001204068"/>
    </source>
</evidence>
<sequence length="67" mass="7862">MVKDTVKFLKPCPFCGGRADLRYCINKALVECTNKKCKLRPSTWLHVDTDSVDKLVNIWNQRKYEED</sequence>
<gene>
    <name evidence="1" type="ORF">NQ032_03480</name>
</gene>
<proteinExistence type="predicted"/>
<name>A0AAW5LF42_MAMSC</name>
<comment type="caution">
    <text evidence="1">The sequence shown here is derived from an EMBL/GenBank/DDBJ whole genome shotgun (WGS) entry which is preliminary data.</text>
</comment>
<dbReference type="EMBL" id="JANILD010000001">
    <property type="protein sequence ID" value="MCQ9302680.1"/>
    <property type="molecule type" value="Genomic_DNA"/>
</dbReference>
<protein>
    <submittedName>
        <fullName evidence="1">Lar family restriction alleviation protein</fullName>
    </submittedName>
</protein>
<accession>A0AAW5LF42</accession>
<evidence type="ECO:0000313" key="1">
    <source>
        <dbReference type="EMBL" id="MCQ9302680.1"/>
    </source>
</evidence>
<dbReference type="Proteomes" id="UP001204068">
    <property type="component" value="Unassembled WGS sequence"/>
</dbReference>